<comment type="caution">
    <text evidence="1">The sequence shown here is derived from an EMBL/GenBank/DDBJ whole genome shotgun (WGS) entry which is preliminary data.</text>
</comment>
<gene>
    <name evidence="1" type="ORF">EDD33_0477</name>
</gene>
<dbReference type="Proteomes" id="UP000281738">
    <property type="component" value="Unassembled WGS sequence"/>
</dbReference>
<dbReference type="AlphaFoldDB" id="A0A3N2CQH7"/>
<name>A0A3N2CQH7_9ACTN</name>
<dbReference type="Gene3D" id="1.10.1510.10">
    <property type="entry name" value="Uncharacterised protein YqeY/AIM41 PF09424, N-terminal domain"/>
    <property type="match status" value="1"/>
</dbReference>
<accession>A0A3N2CQH7</accession>
<proteinExistence type="predicted"/>
<keyword evidence="2" id="KW-1185">Reference proteome</keyword>
<evidence type="ECO:0000313" key="2">
    <source>
        <dbReference type="Proteomes" id="UP000281738"/>
    </source>
</evidence>
<dbReference type="RefSeq" id="WP_123388945.1">
    <property type="nucleotide sequence ID" value="NZ_RKHO01000001.1"/>
</dbReference>
<dbReference type="EMBL" id="RKHO01000001">
    <property type="protein sequence ID" value="ROR89648.1"/>
    <property type="molecule type" value="Genomic_DNA"/>
</dbReference>
<dbReference type="InterPro" id="IPR042184">
    <property type="entry name" value="YqeY/Aim41_N"/>
</dbReference>
<sequence length="112" mass="12123">MQGDTSTHVLRRRMVVALARATKDHDHTTAIALRSTLAVLASAEAVQGRASARGRASDLPGQELTDLEVAGIVAAEAEQRERAAARYREAGDPRRATRMLSEAEVLRAFLDD</sequence>
<dbReference type="OrthoDB" id="9852664at2"/>
<reference evidence="1 2" key="1">
    <citation type="submission" date="2018-11" db="EMBL/GenBank/DDBJ databases">
        <title>Sequencing the genomes of 1000 actinobacteria strains.</title>
        <authorList>
            <person name="Klenk H.-P."/>
        </authorList>
    </citation>
    <scope>NUCLEOTIDE SEQUENCE [LARGE SCALE GENOMIC DNA]</scope>
    <source>
        <strain evidence="1 2">DSM 12652</strain>
    </source>
</reference>
<protein>
    <submittedName>
        <fullName evidence="1">YqeY-like protein</fullName>
    </submittedName>
</protein>
<evidence type="ECO:0000313" key="1">
    <source>
        <dbReference type="EMBL" id="ROR89648.1"/>
    </source>
</evidence>
<organism evidence="1 2">
    <name type="scientific">Nocardioides aurantiacus</name>
    <dbReference type="NCBI Taxonomy" id="86796"/>
    <lineage>
        <taxon>Bacteria</taxon>
        <taxon>Bacillati</taxon>
        <taxon>Actinomycetota</taxon>
        <taxon>Actinomycetes</taxon>
        <taxon>Propionibacteriales</taxon>
        <taxon>Nocardioidaceae</taxon>
        <taxon>Nocardioides</taxon>
    </lineage>
</organism>